<protein>
    <recommendedName>
        <fullName evidence="1">2EXR domain-containing protein</fullName>
    </recommendedName>
</protein>
<accession>A0A4S8R344</accession>
<proteinExistence type="predicted"/>
<organism evidence="2 3">
    <name type="scientific">Botrytis galanthina</name>
    <dbReference type="NCBI Taxonomy" id="278940"/>
    <lineage>
        <taxon>Eukaryota</taxon>
        <taxon>Fungi</taxon>
        <taxon>Dikarya</taxon>
        <taxon>Ascomycota</taxon>
        <taxon>Pezizomycotina</taxon>
        <taxon>Leotiomycetes</taxon>
        <taxon>Helotiales</taxon>
        <taxon>Sclerotiniaceae</taxon>
        <taxon>Botrytis</taxon>
    </lineage>
</organism>
<reference evidence="2 3" key="1">
    <citation type="submission" date="2017-12" db="EMBL/GenBank/DDBJ databases">
        <title>Comparative genomics of Botrytis spp.</title>
        <authorList>
            <person name="Valero-Jimenez C.A."/>
            <person name="Tapia P."/>
            <person name="Veloso J."/>
            <person name="Silva-Moreno E."/>
            <person name="Staats M."/>
            <person name="Valdes J.H."/>
            <person name="Van Kan J.A.L."/>
        </authorList>
    </citation>
    <scope>NUCLEOTIDE SEQUENCE [LARGE SCALE GENOMIC DNA]</scope>
    <source>
        <strain evidence="2 3">MUCL435</strain>
    </source>
</reference>
<evidence type="ECO:0000313" key="3">
    <source>
        <dbReference type="Proteomes" id="UP000308671"/>
    </source>
</evidence>
<gene>
    <name evidence="2" type="ORF">BGAL_0085g00290</name>
</gene>
<dbReference type="InterPro" id="IPR045518">
    <property type="entry name" value="2EXR"/>
</dbReference>
<keyword evidence="3" id="KW-1185">Reference proteome</keyword>
<dbReference type="EMBL" id="PQXL01000085">
    <property type="protein sequence ID" value="THV52238.1"/>
    <property type="molecule type" value="Genomic_DNA"/>
</dbReference>
<dbReference type="Proteomes" id="UP000308671">
    <property type="component" value="Unassembled WGS sequence"/>
</dbReference>
<sequence>MCKDCPPLNPCEEGYQDKRDPRDGTFEKFTLLPKEVQCAIFKEALPSPQLIDLAFEITETRDHSARRIIRQLEVSIPTNPSLLPLLKACATSNAEVYRNVQKIEVTRLGTKPPFALSSPVLGIPPHIRNYEVINRLKASTNPNTRAYTYMRADEDILMLDAANIFTLYSYGGTIKMSNIKSLALQNASLDGMTWEPPGNVVGVNYELRRLHTFFKIISLHFPALSKVYFLLDGRNYFHFNEPPVKGQKLELRILGMDSDFFIQDFTGMGTKYKAEGEWETSARLSLQADAKYVMRDWKDYRKAIVLNIARDGDVVNFWKTREPVISLVGWFYADAQVDPSVVPLPRMYVPSMLAWLPAHADGTVVDRYKGLTQIFDGAPW</sequence>
<evidence type="ECO:0000259" key="1">
    <source>
        <dbReference type="Pfam" id="PF20150"/>
    </source>
</evidence>
<comment type="caution">
    <text evidence="2">The sequence shown here is derived from an EMBL/GenBank/DDBJ whole genome shotgun (WGS) entry which is preliminary data.</text>
</comment>
<evidence type="ECO:0000313" key="2">
    <source>
        <dbReference type="EMBL" id="THV52238.1"/>
    </source>
</evidence>
<dbReference type="Pfam" id="PF20150">
    <property type="entry name" value="2EXR"/>
    <property type="match status" value="1"/>
</dbReference>
<dbReference type="OrthoDB" id="3466495at2759"/>
<dbReference type="AlphaFoldDB" id="A0A4S8R344"/>
<name>A0A4S8R344_9HELO</name>
<feature type="domain" description="2EXR" evidence="1">
    <location>
        <begin position="26"/>
        <end position="102"/>
    </location>
</feature>